<evidence type="ECO:0000256" key="4">
    <source>
        <dbReference type="ARBA" id="ARBA00022989"/>
    </source>
</evidence>
<evidence type="ECO:0008006" key="10">
    <source>
        <dbReference type="Google" id="ProtNLM"/>
    </source>
</evidence>
<dbReference type="RefSeq" id="XP_014150317.1">
    <property type="nucleotide sequence ID" value="XM_014294842.1"/>
</dbReference>
<evidence type="ECO:0000313" key="9">
    <source>
        <dbReference type="Proteomes" id="UP000054560"/>
    </source>
</evidence>
<feature type="transmembrane region" description="Helical" evidence="7">
    <location>
        <begin position="155"/>
        <end position="175"/>
    </location>
</feature>
<dbReference type="GO" id="GO:0016020">
    <property type="term" value="C:membrane"/>
    <property type="evidence" value="ECO:0007669"/>
    <property type="project" value="UniProtKB-SubCell"/>
</dbReference>
<feature type="region of interest" description="Disordered" evidence="6">
    <location>
        <begin position="61"/>
        <end position="81"/>
    </location>
</feature>
<feature type="transmembrane region" description="Helical" evidence="7">
    <location>
        <begin position="12"/>
        <end position="35"/>
    </location>
</feature>
<feature type="transmembrane region" description="Helical" evidence="7">
    <location>
        <begin position="227"/>
        <end position="245"/>
    </location>
</feature>
<feature type="transmembrane region" description="Helical" evidence="7">
    <location>
        <begin position="292"/>
        <end position="320"/>
    </location>
</feature>
<dbReference type="Gene3D" id="1.20.1250.20">
    <property type="entry name" value="MFS general substrate transporter like domains"/>
    <property type="match status" value="1"/>
</dbReference>
<keyword evidence="2" id="KW-0813">Transport</keyword>
<proteinExistence type="predicted"/>
<keyword evidence="9" id="KW-1185">Reference proteome</keyword>
<evidence type="ECO:0000256" key="5">
    <source>
        <dbReference type="ARBA" id="ARBA00023136"/>
    </source>
</evidence>
<keyword evidence="4 7" id="KW-1133">Transmembrane helix</keyword>
<dbReference type="PANTHER" id="PTHR23504:SF15">
    <property type="entry name" value="MAJOR FACILITATOR SUPERFAMILY (MFS) PROFILE DOMAIN-CONTAINING PROTEIN"/>
    <property type="match status" value="1"/>
</dbReference>
<name>A0A0L0FI29_9EUKA</name>
<evidence type="ECO:0000256" key="6">
    <source>
        <dbReference type="SAM" id="MobiDB-lite"/>
    </source>
</evidence>
<dbReference type="GeneID" id="25911588"/>
<dbReference type="EMBL" id="KQ243116">
    <property type="protein sequence ID" value="KNC76415.1"/>
    <property type="molecule type" value="Genomic_DNA"/>
</dbReference>
<keyword evidence="5 7" id="KW-0472">Membrane</keyword>
<dbReference type="SUPFAM" id="SSF103473">
    <property type="entry name" value="MFS general substrate transporter"/>
    <property type="match status" value="1"/>
</dbReference>
<evidence type="ECO:0000256" key="3">
    <source>
        <dbReference type="ARBA" id="ARBA00022692"/>
    </source>
</evidence>
<evidence type="ECO:0000256" key="1">
    <source>
        <dbReference type="ARBA" id="ARBA00004141"/>
    </source>
</evidence>
<dbReference type="AlphaFoldDB" id="A0A0L0FI29"/>
<feature type="transmembrane region" description="Helical" evidence="7">
    <location>
        <begin position="257"/>
        <end position="280"/>
    </location>
</feature>
<evidence type="ECO:0000313" key="8">
    <source>
        <dbReference type="EMBL" id="KNC76415.1"/>
    </source>
</evidence>
<organism evidence="8 9">
    <name type="scientific">Sphaeroforma arctica JP610</name>
    <dbReference type="NCBI Taxonomy" id="667725"/>
    <lineage>
        <taxon>Eukaryota</taxon>
        <taxon>Ichthyosporea</taxon>
        <taxon>Ichthyophonida</taxon>
        <taxon>Sphaeroforma</taxon>
    </lineage>
</organism>
<sequence length="366" mass="40411">MFSADGLFGEFAYLLPCLVAACFSACLWVYSYFYLEETVTDLPDHPVRTYLRSIFCGRSTRETSTGTESQPLIGNHPTDTDRHFTAEDLLEKRDRRDSLSLMAAEGIHDYEIEHTHVDTILQTEADTHTNSSTAQRPSIAEPSMTLTQAIFRPQILLILFIAFLFGFVQTASNELFPLWSMMPMSIGGLAFTTDQISLCVTTMGIGLLIYTSIFFPTICRHLGVIQMYQLGVLLSAVVMAVVPFFHGIRTHVVSDAWFWTLLLSVFVGRAVAMPSCFASLTIMLQNSTTQHVGALSGVFSSVIALSQSLAPILGGSVFAYMSSGGFAFPFDYHFMFLMCGVLCIVGFVTSFKLSQSVTSRAIVTTR</sequence>
<reference evidence="8 9" key="1">
    <citation type="submission" date="2011-02" db="EMBL/GenBank/DDBJ databases">
        <title>The Genome Sequence of Sphaeroforma arctica JP610.</title>
        <authorList>
            <consortium name="The Broad Institute Genome Sequencing Platform"/>
            <person name="Russ C."/>
            <person name="Cuomo C."/>
            <person name="Young S.K."/>
            <person name="Zeng Q."/>
            <person name="Gargeya S."/>
            <person name="Alvarado L."/>
            <person name="Berlin A."/>
            <person name="Chapman S.B."/>
            <person name="Chen Z."/>
            <person name="Freedman E."/>
            <person name="Gellesch M."/>
            <person name="Goldberg J."/>
            <person name="Griggs A."/>
            <person name="Gujja S."/>
            <person name="Heilman E."/>
            <person name="Heiman D."/>
            <person name="Howarth C."/>
            <person name="Mehta T."/>
            <person name="Neiman D."/>
            <person name="Pearson M."/>
            <person name="Roberts A."/>
            <person name="Saif S."/>
            <person name="Shea T."/>
            <person name="Shenoy N."/>
            <person name="Sisk P."/>
            <person name="Stolte C."/>
            <person name="Sykes S."/>
            <person name="White J."/>
            <person name="Yandava C."/>
            <person name="Burger G."/>
            <person name="Gray M.W."/>
            <person name="Holland P.W.H."/>
            <person name="King N."/>
            <person name="Lang F.B.F."/>
            <person name="Roger A.J."/>
            <person name="Ruiz-Trillo I."/>
            <person name="Haas B."/>
            <person name="Nusbaum C."/>
            <person name="Birren B."/>
        </authorList>
    </citation>
    <scope>NUCLEOTIDE SEQUENCE [LARGE SCALE GENOMIC DNA]</scope>
    <source>
        <strain evidence="8 9">JP610</strain>
    </source>
</reference>
<dbReference type="PANTHER" id="PTHR23504">
    <property type="entry name" value="MAJOR FACILITATOR SUPERFAMILY DOMAIN-CONTAINING PROTEIN 10"/>
    <property type="match status" value="1"/>
</dbReference>
<evidence type="ECO:0000256" key="7">
    <source>
        <dbReference type="SAM" id="Phobius"/>
    </source>
</evidence>
<dbReference type="Proteomes" id="UP000054560">
    <property type="component" value="Unassembled WGS sequence"/>
</dbReference>
<comment type="subcellular location">
    <subcellularLocation>
        <location evidence="1">Membrane</location>
        <topology evidence="1">Multi-pass membrane protein</topology>
    </subcellularLocation>
</comment>
<protein>
    <recommendedName>
        <fullName evidence="10">Major facilitator superfamily (MFS) profile domain-containing protein</fullName>
    </recommendedName>
</protein>
<feature type="transmembrane region" description="Helical" evidence="7">
    <location>
        <begin position="332"/>
        <end position="351"/>
    </location>
</feature>
<dbReference type="eggNOG" id="KOG2615">
    <property type="taxonomic scope" value="Eukaryota"/>
</dbReference>
<dbReference type="InterPro" id="IPR036259">
    <property type="entry name" value="MFS_trans_sf"/>
</dbReference>
<keyword evidence="3 7" id="KW-0812">Transmembrane</keyword>
<gene>
    <name evidence="8" type="ORF">SARC_11084</name>
</gene>
<evidence type="ECO:0000256" key="2">
    <source>
        <dbReference type="ARBA" id="ARBA00022448"/>
    </source>
</evidence>
<feature type="transmembrane region" description="Helical" evidence="7">
    <location>
        <begin position="195"/>
        <end position="215"/>
    </location>
</feature>
<accession>A0A0L0FI29</accession>
<dbReference type="OrthoDB" id="419616at2759"/>